<reference evidence="1" key="2">
    <citation type="journal article" date="2015" name="Data Brief">
        <title>Shoot transcriptome of the giant reed, Arundo donax.</title>
        <authorList>
            <person name="Barrero R.A."/>
            <person name="Guerrero F.D."/>
            <person name="Moolhuijzen P."/>
            <person name="Goolsby J.A."/>
            <person name="Tidwell J."/>
            <person name="Bellgard S.E."/>
            <person name="Bellgard M.I."/>
        </authorList>
    </citation>
    <scope>NUCLEOTIDE SEQUENCE</scope>
    <source>
        <tissue evidence="1">Shoot tissue taken approximately 20 cm above the soil surface</tissue>
    </source>
</reference>
<evidence type="ECO:0000313" key="1">
    <source>
        <dbReference type="EMBL" id="JAD28648.1"/>
    </source>
</evidence>
<accession>A0A0A8YT81</accession>
<name>A0A0A8YT81_ARUDO</name>
<reference evidence="1" key="1">
    <citation type="submission" date="2014-09" db="EMBL/GenBank/DDBJ databases">
        <authorList>
            <person name="Magalhaes I.L.F."/>
            <person name="Oliveira U."/>
            <person name="Santos F.R."/>
            <person name="Vidigal T.H.D.A."/>
            <person name="Brescovit A.D."/>
            <person name="Santos A.J."/>
        </authorList>
    </citation>
    <scope>NUCLEOTIDE SEQUENCE</scope>
    <source>
        <tissue evidence="1">Shoot tissue taken approximately 20 cm above the soil surface</tissue>
    </source>
</reference>
<dbReference type="AlphaFoldDB" id="A0A0A8YT81"/>
<sequence>MNRLARQETLLVGNLYDGKPVMLQHHIELNSCFRSQLCTMVLFGNKL</sequence>
<protein>
    <submittedName>
        <fullName evidence="1">Uncharacterized protein</fullName>
    </submittedName>
</protein>
<proteinExistence type="predicted"/>
<dbReference type="EMBL" id="GBRH01269247">
    <property type="protein sequence ID" value="JAD28648.1"/>
    <property type="molecule type" value="Transcribed_RNA"/>
</dbReference>
<organism evidence="1">
    <name type="scientific">Arundo donax</name>
    <name type="common">Giant reed</name>
    <name type="synonym">Donax arundinaceus</name>
    <dbReference type="NCBI Taxonomy" id="35708"/>
    <lineage>
        <taxon>Eukaryota</taxon>
        <taxon>Viridiplantae</taxon>
        <taxon>Streptophyta</taxon>
        <taxon>Embryophyta</taxon>
        <taxon>Tracheophyta</taxon>
        <taxon>Spermatophyta</taxon>
        <taxon>Magnoliopsida</taxon>
        <taxon>Liliopsida</taxon>
        <taxon>Poales</taxon>
        <taxon>Poaceae</taxon>
        <taxon>PACMAD clade</taxon>
        <taxon>Arundinoideae</taxon>
        <taxon>Arundineae</taxon>
        <taxon>Arundo</taxon>
    </lineage>
</organism>